<accession>A0ACC1ACZ0</accession>
<organism evidence="1 2">
    <name type="scientific">Pistacia atlantica</name>
    <dbReference type="NCBI Taxonomy" id="434234"/>
    <lineage>
        <taxon>Eukaryota</taxon>
        <taxon>Viridiplantae</taxon>
        <taxon>Streptophyta</taxon>
        <taxon>Embryophyta</taxon>
        <taxon>Tracheophyta</taxon>
        <taxon>Spermatophyta</taxon>
        <taxon>Magnoliopsida</taxon>
        <taxon>eudicotyledons</taxon>
        <taxon>Gunneridae</taxon>
        <taxon>Pentapetalae</taxon>
        <taxon>rosids</taxon>
        <taxon>malvids</taxon>
        <taxon>Sapindales</taxon>
        <taxon>Anacardiaceae</taxon>
        <taxon>Pistacia</taxon>
    </lineage>
</organism>
<dbReference type="EMBL" id="CM047907">
    <property type="protein sequence ID" value="KAJ0083611.1"/>
    <property type="molecule type" value="Genomic_DNA"/>
</dbReference>
<dbReference type="Proteomes" id="UP001164250">
    <property type="component" value="Chromosome 11"/>
</dbReference>
<protein>
    <submittedName>
        <fullName evidence="1">Uncharacterized protein</fullName>
    </submittedName>
</protein>
<comment type="caution">
    <text evidence="1">The sequence shown here is derived from an EMBL/GenBank/DDBJ whole genome shotgun (WGS) entry which is preliminary data.</text>
</comment>
<name>A0ACC1ACZ0_9ROSI</name>
<reference evidence="2" key="1">
    <citation type="journal article" date="2023" name="G3 (Bethesda)">
        <title>Genome assembly and association tests identify interacting loci associated with vigor, precocity, and sex in interspecific pistachio rootstocks.</title>
        <authorList>
            <person name="Palmer W."/>
            <person name="Jacygrad E."/>
            <person name="Sagayaradj S."/>
            <person name="Cavanaugh K."/>
            <person name="Han R."/>
            <person name="Bertier L."/>
            <person name="Beede B."/>
            <person name="Kafkas S."/>
            <person name="Golino D."/>
            <person name="Preece J."/>
            <person name="Michelmore R."/>
        </authorList>
    </citation>
    <scope>NUCLEOTIDE SEQUENCE [LARGE SCALE GENOMIC DNA]</scope>
</reference>
<sequence length="509" mass="58178">MERVAVAGGPRRAKWQYPQAQQTPRILQLPRRPRKKVVKSGGKAGGREKRGRLEVLFDQEREFSRGVVREVVVVSEEEKRGRVEESGGGGGGRGGITEVEEEKWRFQAEMLRAECNLLRIEREVAVKKMERRRVQVERILRSAIQTLVSGRSKICSGEDVSIVLENEIMHLTQKLEKLQRRSGVKYLEGKKCSNFDEQASLLQRRLVKVEGKSDKMCVKEISEMAEASLSIQTSCRVDEGSISNENCHVEILRRKMEGLSKGMLLERMEEEYGSMPSTATSSASTSKRIEFPEMSSVLVWQPYKVKSQEEKKCSGHCKAIVRRIVEQVRAETEQWSQMQEMLGQVRDEIEELQASRDFWEDRAINSDYQIQSLVSAVQEWKQKALSAEAKADELQAQVAMLQKKIERLRKEQDSRALRAETSSPLARESQNETEKRVLICRLKENHRGNDNVNKQREALNDGRRKARSSSNALVSPKRSPLQDIGNQSLLTRQNSRAIFPLHSNAESRF</sequence>
<keyword evidence="2" id="KW-1185">Reference proteome</keyword>
<proteinExistence type="predicted"/>
<evidence type="ECO:0000313" key="2">
    <source>
        <dbReference type="Proteomes" id="UP001164250"/>
    </source>
</evidence>
<gene>
    <name evidence="1" type="ORF">Patl1_29602</name>
</gene>
<evidence type="ECO:0000313" key="1">
    <source>
        <dbReference type="EMBL" id="KAJ0083611.1"/>
    </source>
</evidence>